<evidence type="ECO:0000256" key="1">
    <source>
        <dbReference type="SAM" id="MobiDB-lite"/>
    </source>
</evidence>
<dbReference type="EMBL" id="ADVR01000028">
    <property type="protein sequence ID" value="EFO81081.1"/>
    <property type="molecule type" value="Genomic_DNA"/>
</dbReference>
<accession>E1ICL4</accession>
<feature type="region of interest" description="Disordered" evidence="1">
    <location>
        <begin position="355"/>
        <end position="400"/>
    </location>
</feature>
<keyword evidence="3" id="KW-1185">Reference proteome</keyword>
<gene>
    <name evidence="2" type="ORF">OSCT_1065</name>
</gene>
<comment type="caution">
    <text evidence="2">The sequence shown here is derived from an EMBL/GenBank/DDBJ whole genome shotgun (WGS) entry which is preliminary data.</text>
</comment>
<organism evidence="2 3">
    <name type="scientific">Oscillochloris trichoides DG-6</name>
    <dbReference type="NCBI Taxonomy" id="765420"/>
    <lineage>
        <taxon>Bacteria</taxon>
        <taxon>Bacillati</taxon>
        <taxon>Chloroflexota</taxon>
        <taxon>Chloroflexia</taxon>
        <taxon>Chloroflexales</taxon>
        <taxon>Chloroflexineae</taxon>
        <taxon>Oscillochloridaceae</taxon>
        <taxon>Oscillochloris</taxon>
    </lineage>
</organism>
<dbReference type="HOGENOM" id="CLU_027581_0_0_0"/>
<dbReference type="AlphaFoldDB" id="E1ICL4"/>
<reference evidence="2 3" key="1">
    <citation type="journal article" date="2011" name="J. Bacteriol.">
        <title>Draft genome sequence of the anoxygenic filamentous phototrophic bacterium Oscillochloris trichoides subsp. DG-6.</title>
        <authorList>
            <person name="Kuznetsov B.B."/>
            <person name="Ivanovsky R.N."/>
            <person name="Keppen O.I."/>
            <person name="Sukhacheva M.V."/>
            <person name="Bumazhkin B.K."/>
            <person name="Patutina E.O."/>
            <person name="Beletsky A.V."/>
            <person name="Mardanov A.V."/>
            <person name="Baslerov R.V."/>
            <person name="Panteleeva A.N."/>
            <person name="Kolganova T.V."/>
            <person name="Ravin N.V."/>
            <person name="Skryabin K.G."/>
        </authorList>
    </citation>
    <scope>NUCLEOTIDE SEQUENCE [LARGE SCALE GENOMIC DNA]</scope>
    <source>
        <strain evidence="2 3">DG-6</strain>
    </source>
</reference>
<name>E1ICL4_9CHLR</name>
<sequence>MLPERLTAYLRYCTRLALQAPNRWDGFDLHAPDARPTALRNQIFFVGCALAALARHPHAAQEERAMAVDALADLTDRMIQRRVWAAWATETERTSLRPDPVDAGYGTYTAPLAMLFGLQGVLGGQVRYGEDPFTLRWSADVRSCYTVRELIAALAKQSQDSPEGAIRCEGDLATPSAMAALVWALRLHDLAYATEYGTSGTTWLKTLGERMAIRGPRLFNRHTLAAGWNIANRRASGSADGLEDAWALALSAPLDRELIAGLAERYWAGADKLRERGDALSLGFSYLLAVELGETQLAASLLASAEQRFGFDEDDEQGRRIKDSPVTPWVTALFAIGEAGGMARLLEAALPPLPQPEIPAPGWPEWPEWPEWPPLDLAEPQLEQDQAEERRDQAAEEEGC</sequence>
<evidence type="ECO:0000313" key="2">
    <source>
        <dbReference type="EMBL" id="EFO81081.1"/>
    </source>
</evidence>
<dbReference type="STRING" id="765420.OSCT_1065"/>
<evidence type="ECO:0000313" key="3">
    <source>
        <dbReference type="Proteomes" id="UP000054010"/>
    </source>
</evidence>
<proteinExistence type="predicted"/>
<protein>
    <submittedName>
        <fullName evidence="2">Uncharacterized protein</fullName>
    </submittedName>
</protein>
<dbReference type="Proteomes" id="UP000054010">
    <property type="component" value="Unassembled WGS sequence"/>
</dbReference>
<dbReference type="OrthoDB" id="146818at2"/>
<feature type="compositionally biased region" description="Pro residues" evidence="1">
    <location>
        <begin position="355"/>
        <end position="364"/>
    </location>
</feature>